<dbReference type="InterPro" id="IPR013517">
    <property type="entry name" value="FG-GAP"/>
</dbReference>
<name>A0A7H0HUW7_9ACTN</name>
<dbReference type="KEGG" id="sgj:IAG43_16415"/>
<feature type="signal peptide" evidence="2">
    <location>
        <begin position="1"/>
        <end position="45"/>
    </location>
</feature>
<dbReference type="EMBL" id="CP060825">
    <property type="protein sequence ID" value="QNP64333.1"/>
    <property type="molecule type" value="Genomic_DNA"/>
</dbReference>
<dbReference type="PROSITE" id="PS51318">
    <property type="entry name" value="TAT"/>
    <property type="match status" value="1"/>
</dbReference>
<dbReference type="InterPro" id="IPR006311">
    <property type="entry name" value="TAT_signal"/>
</dbReference>
<dbReference type="PANTHER" id="PTHR44103:SF1">
    <property type="entry name" value="PROPROTEIN CONVERTASE P"/>
    <property type="match status" value="1"/>
</dbReference>
<reference evidence="3 4" key="1">
    <citation type="submission" date="2020-08" db="EMBL/GenBank/DDBJ databases">
        <title>A novel species.</title>
        <authorList>
            <person name="Gao J."/>
        </authorList>
    </citation>
    <scope>NUCLEOTIDE SEQUENCE [LARGE SCALE GENOMIC DNA]</scope>
    <source>
        <strain evidence="3 4">CRPJ-33</strain>
    </source>
</reference>
<protein>
    <submittedName>
        <fullName evidence="3">VCBS repeat-containing protein</fullName>
    </submittedName>
</protein>
<organism evidence="3 4">
    <name type="scientific">Streptomyces genisteinicus</name>
    <dbReference type="NCBI Taxonomy" id="2768068"/>
    <lineage>
        <taxon>Bacteria</taxon>
        <taxon>Bacillati</taxon>
        <taxon>Actinomycetota</taxon>
        <taxon>Actinomycetes</taxon>
        <taxon>Kitasatosporales</taxon>
        <taxon>Streptomycetaceae</taxon>
        <taxon>Streptomyces</taxon>
    </lineage>
</organism>
<evidence type="ECO:0000256" key="2">
    <source>
        <dbReference type="SAM" id="SignalP"/>
    </source>
</evidence>
<gene>
    <name evidence="3" type="ORF">IAG43_16415</name>
</gene>
<dbReference type="Pfam" id="PF13517">
    <property type="entry name" value="FG-GAP_3"/>
    <property type="match status" value="1"/>
</dbReference>
<dbReference type="InterPro" id="IPR028994">
    <property type="entry name" value="Integrin_alpha_N"/>
</dbReference>
<dbReference type="Proteomes" id="UP000516230">
    <property type="component" value="Chromosome"/>
</dbReference>
<evidence type="ECO:0000313" key="3">
    <source>
        <dbReference type="EMBL" id="QNP64333.1"/>
    </source>
</evidence>
<keyword evidence="1 2" id="KW-0732">Signal</keyword>
<sequence>MVRLTPSGGMPVPLARPTRRRFAAVVTTVLAITLGATALTAPAHAAPAVRSALTTDTPTAADPVPYPRTDRLVGAGVTGFLTDPNSGPTTWFRRYADGAAQEYEGAVLLRSTATTDFLVTVGPKLITQRNLASDGSLEVPVGTLPGDAMWAGAAADAVFTSVTTEAGTVLRKHVAGAPATPVTGLPADATYVMATPATPDHALVRFTRNRLGAWGLLDLSTGVFTPGAAGMGARAVSTTHIASFVDSDTEGIAILVRDRATDAVTEVPERPQPLGALQVGLVGDWVVYGGKGGMGFVQPSIRHAITAYNVTTGATAKVLDHAYEFTSAPDGSLYARGGLVGRGEGVYRIAATGGDALTAVMVATTGEPTEVVTESFTAPPAELDLDRVDGFTFTWKLSRTVTQPKLTLRHARTGMTWQIPGWYSTREPEFSWSDIGANDWAHAPNGEYTWEMTAEPANGIGPDVTAGGTFAVVREAQPHDYNDNGSPDLLQVDSSGRLWRTDLVHRPYDAWPGVHESSPAISLGSGWGVYDRLEAAGDLAGTTVGDLLARDASGVLWLYQGKGDGNFSARVRIGGGWQVYDKITAGSDLTGDGRADALASDRSGVLWLYTATGDAAKPFLPRRQIGTGWGTHNDITAVGDIAGAAAGDLVARDTDGVLWLYLGKGDGTLAPRTRIGGGWNVFRALIGSGDADGDGRPDLMGLGVAYEASRLYRSNGDWKAPFRPGQAMHLSRIGLVSDTVF</sequence>
<proteinExistence type="predicted"/>
<dbReference type="SUPFAM" id="SSF69318">
    <property type="entry name" value="Integrin alpha N-terminal domain"/>
    <property type="match status" value="1"/>
</dbReference>
<feature type="chain" id="PRO_5028942885" evidence="2">
    <location>
        <begin position="46"/>
        <end position="741"/>
    </location>
</feature>
<dbReference type="PANTHER" id="PTHR44103">
    <property type="entry name" value="PROPROTEIN CONVERTASE P"/>
    <property type="match status" value="1"/>
</dbReference>
<evidence type="ECO:0000313" key="4">
    <source>
        <dbReference type="Proteomes" id="UP000516230"/>
    </source>
</evidence>
<evidence type="ECO:0000256" key="1">
    <source>
        <dbReference type="ARBA" id="ARBA00022729"/>
    </source>
</evidence>
<dbReference type="AlphaFoldDB" id="A0A7H0HUW7"/>
<keyword evidence="4" id="KW-1185">Reference proteome</keyword>
<accession>A0A7H0HUW7</accession>